<protein>
    <recommendedName>
        <fullName evidence="1">Treble clef zinc finger domain-containing protein</fullName>
    </recommendedName>
</protein>
<evidence type="ECO:0000259" key="1">
    <source>
        <dbReference type="Pfam" id="PF14311"/>
    </source>
</evidence>
<comment type="caution">
    <text evidence="2">The sequence shown here is derived from an EMBL/GenBank/DDBJ whole genome shotgun (WGS) entry which is preliminary data.</text>
</comment>
<name>A0A396SA51_9BACL</name>
<dbReference type="InterPro" id="IPR036388">
    <property type="entry name" value="WH-like_DNA-bd_sf"/>
</dbReference>
<dbReference type="Pfam" id="PF14311">
    <property type="entry name" value="DUF4379"/>
    <property type="match status" value="1"/>
</dbReference>
<accession>A0A396SA51</accession>
<dbReference type="EMBL" id="QWEI01000002">
    <property type="protein sequence ID" value="RHW38204.1"/>
    <property type="molecule type" value="Genomic_DNA"/>
</dbReference>
<dbReference type="Gene3D" id="3.40.960.10">
    <property type="entry name" value="VSR Endonuclease"/>
    <property type="match status" value="1"/>
</dbReference>
<feature type="domain" description="Treble clef zinc finger" evidence="1">
    <location>
        <begin position="126"/>
        <end position="178"/>
    </location>
</feature>
<keyword evidence="3" id="KW-1185">Reference proteome</keyword>
<dbReference type="SMART" id="SM00497">
    <property type="entry name" value="IENR1"/>
    <property type="match status" value="1"/>
</dbReference>
<dbReference type="Proteomes" id="UP000265692">
    <property type="component" value="Unassembled WGS sequence"/>
</dbReference>
<reference evidence="2 3" key="1">
    <citation type="submission" date="2018-08" db="EMBL/GenBank/DDBJ databases">
        <title>Lysinibacillus sp. YLB-03 draft genome sequence.</title>
        <authorList>
            <person name="Yu L."/>
        </authorList>
    </citation>
    <scope>NUCLEOTIDE SEQUENCE [LARGE SCALE GENOMIC DNA]</scope>
    <source>
        <strain evidence="2 3">YLB-03</strain>
    </source>
</reference>
<evidence type="ECO:0000313" key="2">
    <source>
        <dbReference type="EMBL" id="RHW38204.1"/>
    </source>
</evidence>
<sequence length="498" mass="57369">MILEEEVIIKINSANFKRYEELGYTLPKYINSKGELVVKQGEKVKVKVKDLSNGSKVLVTKICDECGYKMPNQIYAHVLINRKRSDGKDRCRKCARIKGENTKNENIDSENSLASYAEKNNKEFLLLEFSDKNEKKPSEIKFGSNHKYIWICQNCKSEYTATVNNRINGRNCSYCSGKKVNEFNSLWCINPEVAKLLTNPDEGHLYTSGSGEKILFTCPTCKNVGRKTIKTVVKVGLGCTKCGDGLSYPEKFVIQLLNQLHIEFESQKRFDWSFNKRYDFYIPQKNCIIETHGIQHYSNHATFHKLSGKTLEDEQLNDELKKELANRNGIKHYVTIDCSKSDMDFIRKNIADSVLNDLFGLSQIDWKICHEFAYNSLVKTVCDLWNTTELTTVSIGKSLGLHQTTILRYIKQGVKLGWCEYDSTDSYKRIYKTKSVWNKTKIVQLTINDEFLKCWDSLTEAANELKLNHTGISNVCRGKLKTSGGFKWKYLRDYENEI</sequence>
<dbReference type="OrthoDB" id="583824at2"/>
<proteinExistence type="predicted"/>
<dbReference type="Gene3D" id="1.10.10.10">
    <property type="entry name" value="Winged helix-like DNA-binding domain superfamily/Winged helix DNA-binding domain"/>
    <property type="match status" value="1"/>
</dbReference>
<gene>
    <name evidence="2" type="ORF">D1B33_04765</name>
</gene>
<dbReference type="SUPFAM" id="SSF64496">
    <property type="entry name" value="DNA-binding domain of intron-encoded endonucleases"/>
    <property type="match status" value="1"/>
</dbReference>
<dbReference type="RefSeq" id="WP_118875239.1">
    <property type="nucleotide sequence ID" value="NZ_QWEI01000002.1"/>
</dbReference>
<dbReference type="InterPro" id="IPR003647">
    <property type="entry name" value="Intron_nuc_1_rpt"/>
</dbReference>
<organism evidence="2 3">
    <name type="scientific">Ureibacillus yapensis</name>
    <dbReference type="NCBI Taxonomy" id="2304605"/>
    <lineage>
        <taxon>Bacteria</taxon>
        <taxon>Bacillati</taxon>
        <taxon>Bacillota</taxon>
        <taxon>Bacilli</taxon>
        <taxon>Bacillales</taxon>
        <taxon>Caryophanaceae</taxon>
        <taxon>Ureibacillus</taxon>
    </lineage>
</organism>
<dbReference type="InterPro" id="IPR025487">
    <property type="entry name" value="DUF4379"/>
</dbReference>
<evidence type="ECO:0000313" key="3">
    <source>
        <dbReference type="Proteomes" id="UP000265692"/>
    </source>
</evidence>
<dbReference type="AlphaFoldDB" id="A0A396SA51"/>